<name>A0A2P5IFM5_DIAHE</name>
<reference evidence="3" key="1">
    <citation type="submission" date="2017-09" db="EMBL/GenBank/DDBJ databases">
        <title>Polyketide synthases of a Diaporthe helianthi virulent isolate.</title>
        <authorList>
            <person name="Baroncelli R."/>
        </authorList>
    </citation>
    <scope>NUCLEOTIDE SEQUENCE [LARGE SCALE GENOMIC DNA]</scope>
    <source>
        <strain evidence="3">7/96</strain>
    </source>
</reference>
<keyword evidence="4" id="KW-1185">Reference proteome</keyword>
<evidence type="ECO:0000313" key="3">
    <source>
        <dbReference type="EMBL" id="POS81302.1"/>
    </source>
</evidence>
<dbReference type="CDD" id="cd19077">
    <property type="entry name" value="AKR_AKR8A1-2"/>
    <property type="match status" value="1"/>
</dbReference>
<dbReference type="InterPro" id="IPR036812">
    <property type="entry name" value="NAD(P)_OxRdtase_dom_sf"/>
</dbReference>
<dbReference type="STRING" id="158607.A0A2P5IFM5"/>
<organism evidence="3 4">
    <name type="scientific">Diaporthe helianthi</name>
    <dbReference type="NCBI Taxonomy" id="158607"/>
    <lineage>
        <taxon>Eukaryota</taxon>
        <taxon>Fungi</taxon>
        <taxon>Dikarya</taxon>
        <taxon>Ascomycota</taxon>
        <taxon>Pezizomycotina</taxon>
        <taxon>Sordariomycetes</taxon>
        <taxon>Sordariomycetidae</taxon>
        <taxon>Diaporthales</taxon>
        <taxon>Diaporthaceae</taxon>
        <taxon>Diaporthe</taxon>
    </lineage>
</organism>
<dbReference type="SUPFAM" id="SSF51430">
    <property type="entry name" value="NAD(P)-linked oxidoreductase"/>
    <property type="match status" value="1"/>
</dbReference>
<sequence>MSPAAKTTIAGKPIGPVGYGLMGLTTWTDMKYEDAAKTMKAALEQGANFWNGGMFYGTTESNSLHLLKYYFTKYPEDADKVVLSIKGAYDRKTNKPQGSPEGIRASVEEALRILDGTKKIDVFEMARVDPSVPIETSGKIGGIGLSEVSAATIRRAAKVAEIAAVEIELSLFTTDVLESGVADACHELDIALVAYSPVSRGWLTGEIRKPEDIPETDPRRYLARFQAGAVEQNFKLVEAVEKIAERKGATVAQVAIAWVRRQGAIPIPGSRKVERVVENCRDVDLDASDLAEIQKLLESLPISGGRYPPSVRGPAEPTKPLIARASSKNRTTQCELVWGLRVSLKLNSLHVGFGRNY</sequence>
<keyword evidence="1" id="KW-0560">Oxidoreductase</keyword>
<evidence type="ECO:0000256" key="1">
    <source>
        <dbReference type="ARBA" id="ARBA00023002"/>
    </source>
</evidence>
<proteinExistence type="predicted"/>
<evidence type="ECO:0000313" key="4">
    <source>
        <dbReference type="Proteomes" id="UP000094444"/>
    </source>
</evidence>
<dbReference type="InterPro" id="IPR050791">
    <property type="entry name" value="Aldo-Keto_reductase"/>
</dbReference>
<dbReference type="EMBL" id="MAVT02000012">
    <property type="protein sequence ID" value="POS81302.1"/>
    <property type="molecule type" value="Genomic_DNA"/>
</dbReference>
<dbReference type="Gene3D" id="3.20.20.100">
    <property type="entry name" value="NADP-dependent oxidoreductase domain"/>
    <property type="match status" value="1"/>
</dbReference>
<evidence type="ECO:0000259" key="2">
    <source>
        <dbReference type="Pfam" id="PF00248"/>
    </source>
</evidence>
<gene>
    <name evidence="3" type="ORF">DHEL01_v200315</name>
</gene>
<dbReference type="OrthoDB" id="37537at2759"/>
<feature type="domain" description="NADP-dependent oxidoreductase" evidence="2">
    <location>
        <begin position="17"/>
        <end position="297"/>
    </location>
</feature>
<dbReference type="PANTHER" id="PTHR43625">
    <property type="entry name" value="AFLATOXIN B1 ALDEHYDE REDUCTASE"/>
    <property type="match status" value="1"/>
</dbReference>
<comment type="caution">
    <text evidence="3">The sequence shown here is derived from an EMBL/GenBank/DDBJ whole genome shotgun (WGS) entry which is preliminary data.</text>
</comment>
<dbReference type="GO" id="GO:0005737">
    <property type="term" value="C:cytoplasm"/>
    <property type="evidence" value="ECO:0007669"/>
    <property type="project" value="TreeGrafter"/>
</dbReference>
<dbReference type="AlphaFoldDB" id="A0A2P5IFM5"/>
<protein>
    <submittedName>
        <fullName evidence="3">Pyridoxal reductase</fullName>
    </submittedName>
</protein>
<dbReference type="GO" id="GO:0016491">
    <property type="term" value="F:oxidoreductase activity"/>
    <property type="evidence" value="ECO:0007669"/>
    <property type="project" value="UniProtKB-KW"/>
</dbReference>
<dbReference type="FunCoup" id="A0A2P5IFM5">
    <property type="interactions" value="40"/>
</dbReference>
<dbReference type="Pfam" id="PF00248">
    <property type="entry name" value="Aldo_ket_red"/>
    <property type="match status" value="1"/>
</dbReference>
<dbReference type="InParanoid" id="A0A2P5IFM5"/>
<dbReference type="InterPro" id="IPR023210">
    <property type="entry name" value="NADP_OxRdtase_dom"/>
</dbReference>
<dbReference type="Proteomes" id="UP000094444">
    <property type="component" value="Unassembled WGS sequence"/>
</dbReference>
<accession>A0A2P5IFM5</accession>
<dbReference type="PANTHER" id="PTHR43625:SF78">
    <property type="entry name" value="PYRIDOXAL REDUCTASE-RELATED"/>
    <property type="match status" value="1"/>
</dbReference>